<dbReference type="SUPFAM" id="SSF50630">
    <property type="entry name" value="Acid proteases"/>
    <property type="match status" value="1"/>
</dbReference>
<evidence type="ECO:0008006" key="5">
    <source>
        <dbReference type="Google" id="ProtNLM"/>
    </source>
</evidence>
<evidence type="ECO:0000256" key="2">
    <source>
        <dbReference type="SAM" id="MobiDB-lite"/>
    </source>
</evidence>
<evidence type="ECO:0000313" key="3">
    <source>
        <dbReference type="EMBL" id="KAJ7732732.1"/>
    </source>
</evidence>
<organism evidence="3 4">
    <name type="scientific">Mycena maculata</name>
    <dbReference type="NCBI Taxonomy" id="230809"/>
    <lineage>
        <taxon>Eukaryota</taxon>
        <taxon>Fungi</taxon>
        <taxon>Dikarya</taxon>
        <taxon>Basidiomycota</taxon>
        <taxon>Agaricomycotina</taxon>
        <taxon>Agaricomycetes</taxon>
        <taxon>Agaricomycetidae</taxon>
        <taxon>Agaricales</taxon>
        <taxon>Marasmiineae</taxon>
        <taxon>Mycenaceae</taxon>
        <taxon>Mycena</taxon>
    </lineage>
</organism>
<dbReference type="Proteomes" id="UP001215280">
    <property type="component" value="Unassembled WGS sequence"/>
</dbReference>
<dbReference type="GO" id="GO:0006397">
    <property type="term" value="P:mRNA processing"/>
    <property type="evidence" value="ECO:0007669"/>
    <property type="project" value="UniProtKB-KW"/>
</dbReference>
<keyword evidence="4" id="KW-1185">Reference proteome</keyword>
<dbReference type="Gene3D" id="2.40.70.10">
    <property type="entry name" value="Acid Proteases"/>
    <property type="match status" value="1"/>
</dbReference>
<dbReference type="GO" id="GO:0003676">
    <property type="term" value="F:nucleic acid binding"/>
    <property type="evidence" value="ECO:0007669"/>
    <property type="project" value="InterPro"/>
</dbReference>
<reference evidence="3" key="1">
    <citation type="submission" date="2023-03" db="EMBL/GenBank/DDBJ databases">
        <title>Massive genome expansion in bonnet fungi (Mycena s.s.) driven by repeated elements and novel gene families across ecological guilds.</title>
        <authorList>
            <consortium name="Lawrence Berkeley National Laboratory"/>
            <person name="Harder C.B."/>
            <person name="Miyauchi S."/>
            <person name="Viragh M."/>
            <person name="Kuo A."/>
            <person name="Thoen E."/>
            <person name="Andreopoulos B."/>
            <person name="Lu D."/>
            <person name="Skrede I."/>
            <person name="Drula E."/>
            <person name="Henrissat B."/>
            <person name="Morin E."/>
            <person name="Kohler A."/>
            <person name="Barry K."/>
            <person name="LaButti K."/>
            <person name="Morin E."/>
            <person name="Salamov A."/>
            <person name="Lipzen A."/>
            <person name="Mereny Z."/>
            <person name="Hegedus B."/>
            <person name="Baldrian P."/>
            <person name="Stursova M."/>
            <person name="Weitz H."/>
            <person name="Taylor A."/>
            <person name="Grigoriev I.V."/>
            <person name="Nagy L.G."/>
            <person name="Martin F."/>
            <person name="Kauserud H."/>
        </authorList>
    </citation>
    <scope>NUCLEOTIDE SEQUENCE</scope>
    <source>
        <strain evidence="3">CBHHK188m</strain>
    </source>
</reference>
<dbReference type="EMBL" id="JARJLG010000173">
    <property type="protein sequence ID" value="KAJ7732732.1"/>
    <property type="molecule type" value="Genomic_DNA"/>
</dbReference>
<proteinExistence type="predicted"/>
<protein>
    <recommendedName>
        <fullName evidence="5">CCHC-type domain-containing protein</fullName>
    </recommendedName>
</protein>
<comment type="caution">
    <text evidence="3">The sequence shown here is derived from an EMBL/GenBank/DDBJ whole genome shotgun (WGS) entry which is preliminary data.</text>
</comment>
<dbReference type="AlphaFoldDB" id="A0AAD7I2Q6"/>
<dbReference type="InterPro" id="IPR021109">
    <property type="entry name" value="Peptidase_aspartic_dom_sf"/>
</dbReference>
<dbReference type="GO" id="GO:0008270">
    <property type="term" value="F:zinc ion binding"/>
    <property type="evidence" value="ECO:0007669"/>
    <property type="project" value="InterPro"/>
</dbReference>
<dbReference type="CDD" id="cd00303">
    <property type="entry name" value="retropepsin_like"/>
    <property type="match status" value="1"/>
</dbReference>
<evidence type="ECO:0000256" key="1">
    <source>
        <dbReference type="ARBA" id="ARBA00022664"/>
    </source>
</evidence>
<name>A0AAD7I2Q6_9AGAR</name>
<accession>A0AAD7I2Q6</accession>
<keyword evidence="1" id="KW-0507">mRNA processing</keyword>
<dbReference type="Pfam" id="PF13650">
    <property type="entry name" value="Asp_protease_2"/>
    <property type="match status" value="1"/>
</dbReference>
<feature type="region of interest" description="Disordered" evidence="2">
    <location>
        <begin position="369"/>
        <end position="401"/>
    </location>
</feature>
<sequence>MPPKALPARSSKTAPSFDGKASHLKRYFCDVADTAEETERMTDDEKIHIVLRYLDINEEQLWLRKRIVGMTFDVFKSEIQKLYPGSDGEKLYTWTDLREVVRKNAEHPPSDREDFGKYQRDFQRAADFLKEKGKISPREMNELFMRGIHPDFRFRVLGRLQIKKSDQPSDEPYAMTDIIDAAEWAINGAPGTIYKEEDNALSLTRALAGMGKPAERRQGAAYQNAVEPPPQRAPLPSQAQAFRENKPPGITPYMGPNGQFKEGRCGFCSDKGHYMRECEKIEEYIRLGKCVKNQENWIVLPNGRYIPRAITGDNFLERLDKWHRLNPGQISPPGSTVKAYLETRKKREQERGKARETFDAVELPARPPSKKKVAFSPEKASAATLEAPPLASKPAPQTRYKAPIEDRVDTKELVERAMKGQFVISNKEFFAIYPDGRKYFKEQLMAKKLPAVEVRYAAMEQGQPAERSYVLRYEGDSGEPCEEKLTSSEIDALRIIDPIINDSFQVEAILDQGSEIMAMNRDLWLKLGVGLDPQKTLNMQSANSQSNSTVGVIEDLKFTIQGVDLLMQVHVVQGAPFDLLIGRPFFRFTSCQTTDNLDGTQEITITCPNTKKRVTVPMRRKVNKGKNPFRQELGKVGFHGAESRL</sequence>
<dbReference type="SUPFAM" id="SSF57756">
    <property type="entry name" value="Retrovirus zinc finger-like domains"/>
    <property type="match status" value="1"/>
</dbReference>
<dbReference type="InterPro" id="IPR036875">
    <property type="entry name" value="Znf_CCHC_sf"/>
</dbReference>
<gene>
    <name evidence="3" type="ORF">DFH07DRAFT_755187</name>
</gene>
<evidence type="ECO:0000313" key="4">
    <source>
        <dbReference type="Proteomes" id="UP001215280"/>
    </source>
</evidence>